<dbReference type="PANTHER" id="PTHR43546">
    <property type="entry name" value="UPF0173 METAL-DEPENDENT HYDROLASE MJ1163-RELATED"/>
    <property type="match status" value="1"/>
</dbReference>
<dbReference type="Pfam" id="PF12706">
    <property type="entry name" value="Lactamase_B_2"/>
    <property type="match status" value="1"/>
</dbReference>
<dbReference type="InterPro" id="IPR001279">
    <property type="entry name" value="Metallo-B-lactamas"/>
</dbReference>
<dbReference type="CDD" id="cd06262">
    <property type="entry name" value="metallo-hydrolase-like_MBL-fold"/>
    <property type="match status" value="1"/>
</dbReference>
<dbReference type="RefSeq" id="WP_387701538.1">
    <property type="nucleotide sequence ID" value="NZ_JBIAMX010000012.1"/>
</dbReference>
<dbReference type="Proteomes" id="UP001601444">
    <property type="component" value="Unassembled WGS sequence"/>
</dbReference>
<dbReference type="PANTHER" id="PTHR43546:SF3">
    <property type="entry name" value="UPF0173 METAL-DEPENDENT HYDROLASE MJ1163"/>
    <property type="match status" value="1"/>
</dbReference>
<feature type="domain" description="Metallo-beta-lactamase" evidence="1">
    <location>
        <begin position="76"/>
        <end position="251"/>
    </location>
</feature>
<keyword evidence="3" id="KW-1185">Reference proteome</keyword>
<evidence type="ECO:0000313" key="3">
    <source>
        <dbReference type="Proteomes" id="UP001601444"/>
    </source>
</evidence>
<proteinExistence type="predicted"/>
<evidence type="ECO:0000259" key="1">
    <source>
        <dbReference type="Pfam" id="PF12706"/>
    </source>
</evidence>
<dbReference type="InterPro" id="IPR050114">
    <property type="entry name" value="UPF0173_UPF0282_UlaG_hydrolase"/>
</dbReference>
<gene>
    <name evidence="2" type="ORF">ACFYTF_19650</name>
</gene>
<protein>
    <submittedName>
        <fullName evidence="2">MBL fold metallo-hydrolase</fullName>
    </submittedName>
</protein>
<accession>A0ABW6PRJ8</accession>
<dbReference type="EMBL" id="JBIAMX010000012">
    <property type="protein sequence ID" value="MFF0545049.1"/>
    <property type="molecule type" value="Genomic_DNA"/>
</dbReference>
<organism evidence="2 3">
    <name type="scientific">Nocardia thailandica</name>
    <dbReference type="NCBI Taxonomy" id="257275"/>
    <lineage>
        <taxon>Bacteria</taxon>
        <taxon>Bacillati</taxon>
        <taxon>Actinomycetota</taxon>
        <taxon>Actinomycetes</taxon>
        <taxon>Mycobacteriales</taxon>
        <taxon>Nocardiaceae</taxon>
        <taxon>Nocardia</taxon>
    </lineage>
</organism>
<comment type="caution">
    <text evidence="2">The sequence shown here is derived from an EMBL/GenBank/DDBJ whole genome shotgun (WGS) entry which is preliminary data.</text>
</comment>
<reference evidence="2 3" key="1">
    <citation type="submission" date="2024-10" db="EMBL/GenBank/DDBJ databases">
        <title>The Natural Products Discovery Center: Release of the First 8490 Sequenced Strains for Exploring Actinobacteria Biosynthetic Diversity.</title>
        <authorList>
            <person name="Kalkreuter E."/>
            <person name="Kautsar S.A."/>
            <person name="Yang D."/>
            <person name="Bader C.D."/>
            <person name="Teijaro C.N."/>
            <person name="Fluegel L."/>
            <person name="Davis C.M."/>
            <person name="Simpson J.R."/>
            <person name="Lauterbach L."/>
            <person name="Steele A.D."/>
            <person name="Gui C."/>
            <person name="Meng S."/>
            <person name="Li G."/>
            <person name="Viehrig K."/>
            <person name="Ye F."/>
            <person name="Su P."/>
            <person name="Kiefer A.F."/>
            <person name="Nichols A."/>
            <person name="Cepeda A.J."/>
            <person name="Yan W."/>
            <person name="Fan B."/>
            <person name="Jiang Y."/>
            <person name="Adhikari A."/>
            <person name="Zheng C.-J."/>
            <person name="Schuster L."/>
            <person name="Cowan T.M."/>
            <person name="Smanski M.J."/>
            <person name="Chevrette M.G."/>
            <person name="De Carvalho L.P.S."/>
            <person name="Shen B."/>
        </authorList>
    </citation>
    <scope>NUCLEOTIDE SEQUENCE [LARGE SCALE GENOMIC DNA]</scope>
    <source>
        <strain evidence="2 3">NPDC004045</strain>
    </source>
</reference>
<evidence type="ECO:0000313" key="2">
    <source>
        <dbReference type="EMBL" id="MFF0545049.1"/>
    </source>
</evidence>
<dbReference type="InterPro" id="IPR036866">
    <property type="entry name" value="RibonucZ/Hydroxyglut_hydro"/>
</dbReference>
<sequence length="305" mass="32780">MRFPFTRPALDRHRALFQPPAAPGAGLTAHFLGVSSLLIRDGRTSVLADGFVTRPGLARVLLGRIAPDRGRVAAAHARLDATDLAAVFCAHSHFDHALDAPVWALQTGADLIGSPSTAAVGRGLDVPESSLRVVAEGTPLTYGEFTLTFVEMPHSHGDRFPGDIVEPVVPPARASAWRTGACYSVLVAHPRGRILVHASANHRPGALAGLRADVVYLGVGALGRRDDAFVADYWREVVTATGARRVVLVHWDDFFVSLDRPLRPLRYPMDDLDRTLARLTVLAGEQGVELQLPVPWVATSPAAFP</sequence>
<dbReference type="Gene3D" id="3.60.15.10">
    <property type="entry name" value="Ribonuclease Z/Hydroxyacylglutathione hydrolase-like"/>
    <property type="match status" value="1"/>
</dbReference>
<name>A0ABW6PRJ8_9NOCA</name>
<dbReference type="SUPFAM" id="SSF56281">
    <property type="entry name" value="Metallo-hydrolase/oxidoreductase"/>
    <property type="match status" value="1"/>
</dbReference>